<protein>
    <submittedName>
        <fullName evidence="2">Uncharacterized protein</fullName>
    </submittedName>
</protein>
<evidence type="ECO:0000313" key="2">
    <source>
        <dbReference type="EMBL" id="KAL0069397.1"/>
    </source>
</evidence>
<sequence>MELPRCDTIVVFNIDAVATFKHLEDPELIEACRKLTCKKYVGMVGMVRATLSLVVCLELTKFSESLQRGQPGFLPKRPYHTYSFKPIYQGLRTKDEEKCIDPEMSVPVLPNTHHPLSRQPLAPSIPLPWQDCYVSHLFGGVARCPTTMLKEKPAHVCELESTNAFQSTLLMDEDRRNQQTRLNTAQKAQYVGMEDPMDDDSAESGYYDSEDEEDDPELEGAPLFNIDIIH</sequence>
<evidence type="ECO:0000313" key="3">
    <source>
        <dbReference type="Proteomes" id="UP001437256"/>
    </source>
</evidence>
<comment type="caution">
    <text evidence="2">The sequence shown here is derived from an EMBL/GenBank/DDBJ whole genome shotgun (WGS) entry which is preliminary data.</text>
</comment>
<reference evidence="2 3" key="1">
    <citation type="submission" date="2024-05" db="EMBL/GenBank/DDBJ databases">
        <title>A draft genome resource for the thread blight pathogen Marasmius tenuissimus strain MS-2.</title>
        <authorList>
            <person name="Yulfo-Soto G.E."/>
            <person name="Baruah I.K."/>
            <person name="Amoako-Attah I."/>
            <person name="Bukari Y."/>
            <person name="Meinhardt L.W."/>
            <person name="Bailey B.A."/>
            <person name="Cohen S.P."/>
        </authorList>
    </citation>
    <scope>NUCLEOTIDE SEQUENCE [LARGE SCALE GENOMIC DNA]</scope>
    <source>
        <strain evidence="2 3">MS-2</strain>
    </source>
</reference>
<evidence type="ECO:0000256" key="1">
    <source>
        <dbReference type="SAM" id="MobiDB-lite"/>
    </source>
</evidence>
<dbReference type="Proteomes" id="UP001437256">
    <property type="component" value="Unassembled WGS sequence"/>
</dbReference>
<keyword evidence="3" id="KW-1185">Reference proteome</keyword>
<organism evidence="2 3">
    <name type="scientific">Marasmius tenuissimus</name>
    <dbReference type="NCBI Taxonomy" id="585030"/>
    <lineage>
        <taxon>Eukaryota</taxon>
        <taxon>Fungi</taxon>
        <taxon>Dikarya</taxon>
        <taxon>Basidiomycota</taxon>
        <taxon>Agaricomycotina</taxon>
        <taxon>Agaricomycetes</taxon>
        <taxon>Agaricomycetidae</taxon>
        <taxon>Agaricales</taxon>
        <taxon>Marasmiineae</taxon>
        <taxon>Marasmiaceae</taxon>
        <taxon>Marasmius</taxon>
    </lineage>
</organism>
<proteinExistence type="predicted"/>
<name>A0ABR3A7Q4_9AGAR</name>
<dbReference type="EMBL" id="JBBXMP010000012">
    <property type="protein sequence ID" value="KAL0069397.1"/>
    <property type="molecule type" value="Genomic_DNA"/>
</dbReference>
<gene>
    <name evidence="2" type="ORF">AAF712_003422</name>
</gene>
<accession>A0ABR3A7Q4</accession>
<feature type="region of interest" description="Disordered" evidence="1">
    <location>
        <begin position="190"/>
        <end position="226"/>
    </location>
</feature>
<feature type="compositionally biased region" description="Acidic residues" evidence="1">
    <location>
        <begin position="195"/>
        <end position="218"/>
    </location>
</feature>